<feature type="compositionally biased region" description="Basic and acidic residues" evidence="1">
    <location>
        <begin position="48"/>
        <end position="60"/>
    </location>
</feature>
<protein>
    <submittedName>
        <fullName evidence="2">Uncharacterized protein</fullName>
    </submittedName>
</protein>
<accession>A0A7J6RX34</accession>
<dbReference type="Proteomes" id="UP000574390">
    <property type="component" value="Unassembled WGS sequence"/>
</dbReference>
<feature type="region of interest" description="Disordered" evidence="1">
    <location>
        <begin position="157"/>
        <end position="312"/>
    </location>
</feature>
<evidence type="ECO:0000256" key="1">
    <source>
        <dbReference type="SAM" id="MobiDB-lite"/>
    </source>
</evidence>
<dbReference type="EMBL" id="JABANM010019210">
    <property type="protein sequence ID" value="KAF4724855.1"/>
    <property type="molecule type" value="Genomic_DNA"/>
</dbReference>
<feature type="compositionally biased region" description="Polar residues" evidence="1">
    <location>
        <begin position="62"/>
        <end position="119"/>
    </location>
</feature>
<feature type="non-terminal residue" evidence="2">
    <location>
        <position position="1"/>
    </location>
</feature>
<feature type="compositionally biased region" description="Basic and acidic residues" evidence="1">
    <location>
        <begin position="27"/>
        <end position="41"/>
    </location>
</feature>
<feature type="compositionally biased region" description="Polar residues" evidence="1">
    <location>
        <begin position="262"/>
        <end position="288"/>
    </location>
</feature>
<gene>
    <name evidence="2" type="ORF">FOZ62_002872</name>
</gene>
<evidence type="ECO:0000313" key="3">
    <source>
        <dbReference type="Proteomes" id="UP000574390"/>
    </source>
</evidence>
<proteinExistence type="predicted"/>
<feature type="compositionally biased region" description="Polar residues" evidence="1">
    <location>
        <begin position="231"/>
        <end position="253"/>
    </location>
</feature>
<organism evidence="2 3">
    <name type="scientific">Perkinsus olseni</name>
    <name type="common">Perkinsus atlanticus</name>
    <dbReference type="NCBI Taxonomy" id="32597"/>
    <lineage>
        <taxon>Eukaryota</taxon>
        <taxon>Sar</taxon>
        <taxon>Alveolata</taxon>
        <taxon>Perkinsozoa</taxon>
        <taxon>Perkinsea</taxon>
        <taxon>Perkinsida</taxon>
        <taxon>Perkinsidae</taxon>
        <taxon>Perkinsus</taxon>
    </lineage>
</organism>
<feature type="region of interest" description="Disordered" evidence="1">
    <location>
        <begin position="1"/>
        <end position="119"/>
    </location>
</feature>
<comment type="caution">
    <text evidence="2">The sequence shown here is derived from an EMBL/GenBank/DDBJ whole genome shotgun (WGS) entry which is preliminary data.</text>
</comment>
<dbReference type="AlphaFoldDB" id="A0A7J6RX34"/>
<sequence length="394" mass="42094">MSSPSPSPTSEEHASSYTKRKSLLMKRSFDAEVETEVKVDTESEPDNLDSKSKGVSHDENTTDGVNDSNSIAASPSFNDRTVTVSEESYVTGQANSETEASWRQGLSETSSVIPRSPVSSDVTEYISTTVGIYYVHDERSQPVTSSVQKEDTVALVASEGLPAVPHDATSEPASVEHTTHSSPRGDNVDDHQNSTEVTGVVRYETTTNPAGESSYDDHPTSEVTGVANIESDATFSAANGTWGSSTLTETLENTDGGDDSPKTSGESSGLSLGPTSDNILTTIAQTSPPAELTTTESSTDNDDEASEAVSYSEKVPWKGRVPPRDGCLKYINLDTEEEGFDVEVDPHEDFCISQTKSCSGTCSPILPRLDPPMGGRPGRSKAFFTRPSWIPDVD</sequence>
<name>A0A7J6RX34_PEROL</name>
<reference evidence="2 3" key="1">
    <citation type="submission" date="2020-04" db="EMBL/GenBank/DDBJ databases">
        <title>Perkinsus olseni comparative genomics.</title>
        <authorList>
            <person name="Bogema D.R."/>
        </authorList>
    </citation>
    <scope>NUCLEOTIDE SEQUENCE [LARGE SCALE GENOMIC DNA]</scope>
    <source>
        <strain evidence="2">ATCC PRA-205</strain>
    </source>
</reference>
<evidence type="ECO:0000313" key="2">
    <source>
        <dbReference type="EMBL" id="KAF4724855.1"/>
    </source>
</evidence>